<protein>
    <recommendedName>
        <fullName evidence="3">HEPN AbiU2-like domain-containing protein</fullName>
    </recommendedName>
</protein>
<accession>A0ABY4KCI5</accession>
<gene>
    <name evidence="1" type="ORF">M0M57_12815</name>
</gene>
<reference evidence="1" key="1">
    <citation type="submission" date="2022-04" db="EMBL/GenBank/DDBJ databases">
        <title>Consumption of N2O by Flavobacterium azooxidireducens sp. nov. isolated from Decomposing Leaf Litter of Phragmites australis (Cav.).</title>
        <authorList>
            <person name="Behrendt U."/>
            <person name="Spanner T."/>
            <person name="Augustin J."/>
            <person name="Horn M.A."/>
            <person name="Kolb S."/>
            <person name="Ulrich A."/>
        </authorList>
    </citation>
    <scope>NUCLEOTIDE SEQUENCE</scope>
    <source>
        <strain evidence="1">IGB 4-14</strain>
    </source>
</reference>
<keyword evidence="2" id="KW-1185">Reference proteome</keyword>
<sequence>MAKNERLKEIIQKAQEEYSDKYFMFAIPGFLSRNFVAYCAMKQDLEILLEYIEELTSKEHSTILKSSLTYGIITLYGKCYTDASHFKSAKLEATDLFKEHSKHLKTHNELMKMRHHFIAHRGDTENEIIISFMLMDKNPEGEQNQIRFKRYKQAGFSGKTLLEIKELVLFIIDCLIPKIQKAGDKLHKGLLDIFTPEQINLMLMNNAK</sequence>
<dbReference type="EMBL" id="CP096205">
    <property type="protein sequence ID" value="UPQ78496.1"/>
    <property type="molecule type" value="Genomic_DNA"/>
</dbReference>
<proteinExistence type="predicted"/>
<name>A0ABY4KCI5_9FLAO</name>
<evidence type="ECO:0000313" key="2">
    <source>
        <dbReference type="Proteomes" id="UP000830583"/>
    </source>
</evidence>
<evidence type="ECO:0008006" key="3">
    <source>
        <dbReference type="Google" id="ProtNLM"/>
    </source>
</evidence>
<dbReference type="RefSeq" id="WP_248433420.1">
    <property type="nucleotide sequence ID" value="NZ_CP096205.1"/>
</dbReference>
<evidence type="ECO:0000313" key="1">
    <source>
        <dbReference type="EMBL" id="UPQ78496.1"/>
    </source>
</evidence>
<organism evidence="1 2">
    <name type="scientific">Flavobacterium azooxidireducens</name>
    <dbReference type="NCBI Taxonomy" id="1871076"/>
    <lineage>
        <taxon>Bacteria</taxon>
        <taxon>Pseudomonadati</taxon>
        <taxon>Bacteroidota</taxon>
        <taxon>Flavobacteriia</taxon>
        <taxon>Flavobacteriales</taxon>
        <taxon>Flavobacteriaceae</taxon>
        <taxon>Flavobacterium</taxon>
    </lineage>
</organism>
<dbReference type="Proteomes" id="UP000830583">
    <property type="component" value="Chromosome"/>
</dbReference>